<sequence length="298" mass="35175">MKTVSVILASYNGEKYIKEQIDSILAQTYPIYEILIGDDGSADNTMSILNDYACKYENIKIISSNGKHGVNYNFKRLMDTASGNYIAISDQDDIWFPEKIEIMIREIGTHVLAYSDAIPFSGMLTSYYSKEQSVEFDSYIPENSIEDIMFNNVVSGHRMLVKKEFINEIHEWNFDVYYDWWLAISASYRNSIIYIPYPLVFWRRHDHSMTLLSPKRERKIFKVFKFIKRRHSYFQSLLKLFNDLGIENEKQLIVYKLAHKFASRSVCINLYGCFYYCIKIKSRLSYSTFIKPLKMWSK</sequence>
<organism evidence="2 3">
    <name type="scientific">Bacteroides intestinalis</name>
    <dbReference type="NCBI Taxonomy" id="329854"/>
    <lineage>
        <taxon>Bacteria</taxon>
        <taxon>Pseudomonadati</taxon>
        <taxon>Bacteroidota</taxon>
        <taxon>Bacteroidia</taxon>
        <taxon>Bacteroidales</taxon>
        <taxon>Bacteroidaceae</taxon>
        <taxon>Bacteroides</taxon>
    </lineage>
</organism>
<evidence type="ECO:0000313" key="3">
    <source>
        <dbReference type="Proteomes" id="UP000285650"/>
    </source>
</evidence>
<gene>
    <name evidence="2" type="ORF">DW712_12210</name>
</gene>
<dbReference type="PANTHER" id="PTHR22916">
    <property type="entry name" value="GLYCOSYLTRANSFERASE"/>
    <property type="match status" value="1"/>
</dbReference>
<dbReference type="PANTHER" id="PTHR22916:SF3">
    <property type="entry name" value="UDP-GLCNAC:BETAGAL BETA-1,3-N-ACETYLGLUCOSAMINYLTRANSFERASE-LIKE PROTEIN 1"/>
    <property type="match status" value="1"/>
</dbReference>
<dbReference type="SUPFAM" id="SSF53448">
    <property type="entry name" value="Nucleotide-diphospho-sugar transferases"/>
    <property type="match status" value="1"/>
</dbReference>
<reference evidence="2 3" key="1">
    <citation type="submission" date="2018-08" db="EMBL/GenBank/DDBJ databases">
        <title>A genome reference for cultivated species of the human gut microbiota.</title>
        <authorList>
            <person name="Zou Y."/>
            <person name="Xue W."/>
            <person name="Luo G."/>
        </authorList>
    </citation>
    <scope>NUCLEOTIDE SEQUENCE [LARGE SCALE GENOMIC DNA]</scope>
    <source>
        <strain evidence="2 3">AM27-17</strain>
    </source>
</reference>
<keyword evidence="2" id="KW-0808">Transferase</keyword>
<protein>
    <submittedName>
        <fullName evidence="2">Glycosyltransferase</fullName>
    </submittedName>
</protein>
<dbReference type="InterPro" id="IPR001173">
    <property type="entry name" value="Glyco_trans_2-like"/>
</dbReference>
<dbReference type="RefSeq" id="WP_118222241.1">
    <property type="nucleotide sequence ID" value="NZ_JADNIJ010000016.1"/>
</dbReference>
<dbReference type="EMBL" id="QSKV01000007">
    <property type="protein sequence ID" value="RHE91551.1"/>
    <property type="molecule type" value="Genomic_DNA"/>
</dbReference>
<dbReference type="InterPro" id="IPR029044">
    <property type="entry name" value="Nucleotide-diphossugar_trans"/>
</dbReference>
<dbReference type="AlphaFoldDB" id="A0A414LAB5"/>
<dbReference type="Gene3D" id="3.90.550.10">
    <property type="entry name" value="Spore Coat Polysaccharide Biosynthesis Protein SpsA, Chain A"/>
    <property type="match status" value="1"/>
</dbReference>
<proteinExistence type="predicted"/>
<accession>A0A414LAB5</accession>
<dbReference type="Pfam" id="PF00535">
    <property type="entry name" value="Glycos_transf_2"/>
    <property type="match status" value="1"/>
</dbReference>
<dbReference type="Proteomes" id="UP000285650">
    <property type="component" value="Unassembled WGS sequence"/>
</dbReference>
<comment type="caution">
    <text evidence="2">The sequence shown here is derived from an EMBL/GenBank/DDBJ whole genome shotgun (WGS) entry which is preliminary data.</text>
</comment>
<dbReference type="GO" id="GO:0016758">
    <property type="term" value="F:hexosyltransferase activity"/>
    <property type="evidence" value="ECO:0007669"/>
    <property type="project" value="UniProtKB-ARBA"/>
</dbReference>
<evidence type="ECO:0000313" key="2">
    <source>
        <dbReference type="EMBL" id="RHE91551.1"/>
    </source>
</evidence>
<evidence type="ECO:0000259" key="1">
    <source>
        <dbReference type="Pfam" id="PF00535"/>
    </source>
</evidence>
<feature type="domain" description="Glycosyltransferase 2-like" evidence="1">
    <location>
        <begin position="5"/>
        <end position="141"/>
    </location>
</feature>
<name>A0A414LAB5_9BACE</name>